<gene>
    <name evidence="2" type="ORF">EAX61_00705</name>
</gene>
<dbReference type="Pfam" id="PF07661">
    <property type="entry name" value="MORN_2"/>
    <property type="match status" value="4"/>
</dbReference>
<dbReference type="GO" id="GO:0005694">
    <property type="term" value="C:chromosome"/>
    <property type="evidence" value="ECO:0007669"/>
    <property type="project" value="TreeGrafter"/>
</dbReference>
<comment type="caution">
    <text evidence="2">The sequence shown here is derived from an EMBL/GenBank/DDBJ whole genome shotgun (WGS) entry which is preliminary data.</text>
</comment>
<dbReference type="Proteomes" id="UP000281985">
    <property type="component" value="Unassembled WGS sequence"/>
</dbReference>
<proteinExistence type="predicted"/>
<dbReference type="SUPFAM" id="SSF82185">
    <property type="entry name" value="Histone H3 K4-specific methyltransferase SET7/9 N-terminal domain"/>
    <property type="match status" value="2"/>
</dbReference>
<dbReference type="AlphaFoldDB" id="A0A3M0GGY8"/>
<reference evidence="2 3" key="1">
    <citation type="submission" date="2018-10" db="EMBL/GenBank/DDBJ databases">
        <title>Dokdonia luteus sp. nov., isolated from sea water.</title>
        <authorList>
            <person name="Zhou L.Y."/>
            <person name="Du Z.J."/>
        </authorList>
    </citation>
    <scope>NUCLEOTIDE SEQUENCE [LARGE SCALE GENOMIC DNA]</scope>
    <source>
        <strain evidence="2 3">SH27</strain>
    </source>
</reference>
<dbReference type="GO" id="GO:0070828">
    <property type="term" value="P:heterochromatin organization"/>
    <property type="evidence" value="ECO:0007669"/>
    <property type="project" value="TreeGrafter"/>
</dbReference>
<keyword evidence="3" id="KW-1185">Reference proteome</keyword>
<dbReference type="Gene3D" id="2.20.110.10">
    <property type="entry name" value="Histone H3 K4-specific methyltransferase SET7/9 N-terminal domain"/>
    <property type="match status" value="1"/>
</dbReference>
<dbReference type="Gene3D" id="3.90.930.1">
    <property type="match status" value="1"/>
</dbReference>
<dbReference type="EMBL" id="REFV01000001">
    <property type="protein sequence ID" value="RMB63934.1"/>
    <property type="molecule type" value="Genomic_DNA"/>
</dbReference>
<dbReference type="GO" id="GO:0003682">
    <property type="term" value="F:chromatin binding"/>
    <property type="evidence" value="ECO:0007669"/>
    <property type="project" value="TreeGrafter"/>
</dbReference>
<dbReference type="RefSeq" id="WP_121915730.1">
    <property type="nucleotide sequence ID" value="NZ_REFV01000001.1"/>
</dbReference>
<dbReference type="OrthoDB" id="9785122at2"/>
<protein>
    <submittedName>
        <fullName evidence="2">Toxin-antitoxin system YwqK family antitoxin</fullName>
    </submittedName>
</protein>
<name>A0A3M0GGY8_9FLAO</name>
<keyword evidence="1" id="KW-0732">Signal</keyword>
<dbReference type="InterPro" id="IPR011652">
    <property type="entry name" value="MORN_2"/>
</dbReference>
<evidence type="ECO:0000313" key="2">
    <source>
        <dbReference type="EMBL" id="RMB63934.1"/>
    </source>
</evidence>
<evidence type="ECO:0000313" key="3">
    <source>
        <dbReference type="Proteomes" id="UP000281985"/>
    </source>
</evidence>
<accession>A0A3M0GGY8</accession>
<feature type="signal peptide" evidence="1">
    <location>
        <begin position="1"/>
        <end position="19"/>
    </location>
</feature>
<feature type="chain" id="PRO_5018217903" evidence="1">
    <location>
        <begin position="20"/>
        <end position="230"/>
    </location>
</feature>
<dbReference type="PANTHER" id="PTHR46820">
    <property type="entry name" value="HISTONE-LYSINE N-METHYLTRANSFERASE SETD7"/>
    <property type="match status" value="1"/>
</dbReference>
<evidence type="ECO:0000256" key="1">
    <source>
        <dbReference type="SAM" id="SignalP"/>
    </source>
</evidence>
<organism evidence="2 3">
    <name type="scientific">Dokdonia sinensis</name>
    <dbReference type="NCBI Taxonomy" id="2479847"/>
    <lineage>
        <taxon>Bacteria</taxon>
        <taxon>Pseudomonadati</taxon>
        <taxon>Bacteroidota</taxon>
        <taxon>Flavobacteriia</taxon>
        <taxon>Flavobacteriales</taxon>
        <taxon>Flavobacteriaceae</taxon>
        <taxon>Dokdonia</taxon>
    </lineage>
</organism>
<sequence>MAFKLIFSIALLLTGQCIAQDYNKNDKDGHRHGAWRKFFDGTQQLRYEGTFEHGKEVGTFKFYSETSGKQPVVTMSYIDGSDLAEVVYFRESGKKISQGQMKKRNRIGTWKYYQEDGTTLMTTEEYVNGNINGERKVYFPNGQIAQKHYFIEGKEDGIDEHYNENGVLLKSYTYKNGLLEGWATLYDSEGNLEREGNYKSNKKHGTWKYYKNGKLDKEVKFPQNKIGIRH</sequence>
<dbReference type="PANTHER" id="PTHR46820:SF1">
    <property type="entry name" value="HISTONE-LYSINE N-METHYLTRANSFERASE SETD7"/>
    <property type="match status" value="1"/>
</dbReference>